<name>A0A150GHZ4_GONPE</name>
<dbReference type="SUPFAM" id="SSF53474">
    <property type="entry name" value="alpha/beta-Hydrolases"/>
    <property type="match status" value="1"/>
</dbReference>
<dbReference type="GO" id="GO:0003824">
    <property type="term" value="F:catalytic activity"/>
    <property type="evidence" value="ECO:0007669"/>
    <property type="project" value="InterPro"/>
</dbReference>
<dbReference type="PANTHER" id="PTHR43433">
    <property type="entry name" value="HYDROLASE, ALPHA/BETA FOLD FAMILY PROTEIN"/>
    <property type="match status" value="1"/>
</dbReference>
<organism evidence="2 3">
    <name type="scientific">Gonium pectorale</name>
    <name type="common">Green alga</name>
    <dbReference type="NCBI Taxonomy" id="33097"/>
    <lineage>
        <taxon>Eukaryota</taxon>
        <taxon>Viridiplantae</taxon>
        <taxon>Chlorophyta</taxon>
        <taxon>core chlorophytes</taxon>
        <taxon>Chlorophyceae</taxon>
        <taxon>CS clade</taxon>
        <taxon>Chlamydomonadales</taxon>
        <taxon>Volvocaceae</taxon>
        <taxon>Gonium</taxon>
    </lineage>
</organism>
<dbReference type="PANTHER" id="PTHR43433:SF5">
    <property type="entry name" value="AB HYDROLASE-1 DOMAIN-CONTAINING PROTEIN"/>
    <property type="match status" value="1"/>
</dbReference>
<dbReference type="Gene3D" id="3.40.50.1820">
    <property type="entry name" value="alpha/beta hydrolase"/>
    <property type="match status" value="1"/>
</dbReference>
<protein>
    <recommendedName>
        <fullName evidence="1">AB hydrolase-1 domain-containing protein</fullName>
    </recommendedName>
</protein>
<accession>A0A150GHZ4</accession>
<gene>
    <name evidence="2" type="ORF">GPECTOR_21g663</name>
</gene>
<evidence type="ECO:0000313" key="2">
    <source>
        <dbReference type="EMBL" id="KXZ49437.1"/>
    </source>
</evidence>
<dbReference type="STRING" id="33097.A0A150GHZ4"/>
<dbReference type="PRINTS" id="PR00111">
    <property type="entry name" value="ABHYDROLASE"/>
</dbReference>
<keyword evidence="3" id="KW-1185">Reference proteome</keyword>
<dbReference type="PRINTS" id="PR00412">
    <property type="entry name" value="EPOXHYDRLASE"/>
</dbReference>
<dbReference type="AlphaFoldDB" id="A0A150GHZ4"/>
<proteinExistence type="predicted"/>
<dbReference type="Proteomes" id="UP000075714">
    <property type="component" value="Unassembled WGS sequence"/>
</dbReference>
<reference evidence="3" key="1">
    <citation type="journal article" date="2016" name="Nat. Commun.">
        <title>The Gonium pectorale genome demonstrates co-option of cell cycle regulation during the evolution of multicellularity.</title>
        <authorList>
            <person name="Hanschen E.R."/>
            <person name="Marriage T.N."/>
            <person name="Ferris P.J."/>
            <person name="Hamaji T."/>
            <person name="Toyoda A."/>
            <person name="Fujiyama A."/>
            <person name="Neme R."/>
            <person name="Noguchi H."/>
            <person name="Minakuchi Y."/>
            <person name="Suzuki M."/>
            <person name="Kawai-Toyooka H."/>
            <person name="Smith D.R."/>
            <person name="Sparks H."/>
            <person name="Anderson J."/>
            <person name="Bakaric R."/>
            <person name="Luria V."/>
            <person name="Karger A."/>
            <person name="Kirschner M.W."/>
            <person name="Durand P.M."/>
            <person name="Michod R.E."/>
            <person name="Nozaki H."/>
            <person name="Olson B.J."/>
        </authorList>
    </citation>
    <scope>NUCLEOTIDE SEQUENCE [LARGE SCALE GENOMIC DNA]</scope>
    <source>
        <strain evidence="3">NIES-2863</strain>
    </source>
</reference>
<dbReference type="InterPro" id="IPR050471">
    <property type="entry name" value="AB_hydrolase"/>
</dbReference>
<dbReference type="OrthoDB" id="19657at2759"/>
<dbReference type="EMBL" id="LSYV01000022">
    <property type="protein sequence ID" value="KXZ49437.1"/>
    <property type="molecule type" value="Genomic_DNA"/>
</dbReference>
<comment type="caution">
    <text evidence="2">The sequence shown here is derived from an EMBL/GenBank/DDBJ whole genome shotgun (WGS) entry which is preliminary data.</text>
</comment>
<dbReference type="Pfam" id="PF00561">
    <property type="entry name" value="Abhydrolase_1"/>
    <property type="match status" value="1"/>
</dbReference>
<sequence length="297" mass="31837">MIMGFAAGGDAWLPMLKDLFLSREGTIQGDKDTSLEVLVFDNRGIGESDSPHEKRRYTTALMAQDTLAVMDHLGWRKAHVVGHSMGGMIASRLALAAPERVASLTLISVTGGGAQSIPLNCKALAAGLRGALCTSPESRAAVDLSFHYSRKLLDARDPASGRRLRELLREEYIAGGKAGPGQPPHGQAGQLNAVFTHSLSKAEQKTLEEAPFPIKYIHGQHDILAAPRHAARLASAMSAPMVVLDGAHFITRDCAAQINDELMASIEAARQGVRNPRTVHPTREPDTYRAGCLCCCA</sequence>
<dbReference type="InterPro" id="IPR029058">
    <property type="entry name" value="AB_hydrolase_fold"/>
</dbReference>
<evidence type="ECO:0000313" key="3">
    <source>
        <dbReference type="Proteomes" id="UP000075714"/>
    </source>
</evidence>
<dbReference type="InterPro" id="IPR000073">
    <property type="entry name" value="AB_hydrolase_1"/>
</dbReference>
<evidence type="ECO:0000259" key="1">
    <source>
        <dbReference type="Pfam" id="PF00561"/>
    </source>
</evidence>
<feature type="domain" description="AB hydrolase-1" evidence="1">
    <location>
        <begin position="3"/>
        <end position="250"/>
    </location>
</feature>
<dbReference type="InterPro" id="IPR000639">
    <property type="entry name" value="Epox_hydrolase-like"/>
</dbReference>